<organism evidence="1 2">
    <name type="scientific">Dreissena polymorpha</name>
    <name type="common">Zebra mussel</name>
    <name type="synonym">Mytilus polymorpha</name>
    <dbReference type="NCBI Taxonomy" id="45954"/>
    <lineage>
        <taxon>Eukaryota</taxon>
        <taxon>Metazoa</taxon>
        <taxon>Spiralia</taxon>
        <taxon>Lophotrochozoa</taxon>
        <taxon>Mollusca</taxon>
        <taxon>Bivalvia</taxon>
        <taxon>Autobranchia</taxon>
        <taxon>Heteroconchia</taxon>
        <taxon>Euheterodonta</taxon>
        <taxon>Imparidentia</taxon>
        <taxon>Neoheterodontei</taxon>
        <taxon>Myida</taxon>
        <taxon>Dreissenoidea</taxon>
        <taxon>Dreissenidae</taxon>
        <taxon>Dreissena</taxon>
    </lineage>
</organism>
<dbReference type="EMBL" id="JAIWYP010000003">
    <property type="protein sequence ID" value="KAH3848316.1"/>
    <property type="molecule type" value="Genomic_DNA"/>
</dbReference>
<accession>A0A9D4KYI7</accession>
<gene>
    <name evidence="1" type="ORF">DPMN_090676</name>
</gene>
<protein>
    <submittedName>
        <fullName evidence="1">Uncharacterized protein</fullName>
    </submittedName>
</protein>
<dbReference type="AlphaFoldDB" id="A0A9D4KYI7"/>
<evidence type="ECO:0000313" key="1">
    <source>
        <dbReference type="EMBL" id="KAH3848316.1"/>
    </source>
</evidence>
<dbReference type="Proteomes" id="UP000828390">
    <property type="component" value="Unassembled WGS sequence"/>
</dbReference>
<sequence>MFLFYFQEIGISETRLGTFVSQICDFFTIIMDANCETNEVPVFNLEPSWTGVKG</sequence>
<reference evidence="1" key="2">
    <citation type="submission" date="2020-11" db="EMBL/GenBank/DDBJ databases">
        <authorList>
            <person name="McCartney M.A."/>
            <person name="Auch B."/>
            <person name="Kono T."/>
            <person name="Mallez S."/>
            <person name="Becker A."/>
            <person name="Gohl D.M."/>
            <person name="Silverstein K.A.T."/>
            <person name="Koren S."/>
            <person name="Bechman K.B."/>
            <person name="Herman A."/>
            <person name="Abrahante J.E."/>
            <person name="Garbe J."/>
        </authorList>
    </citation>
    <scope>NUCLEOTIDE SEQUENCE</scope>
    <source>
        <strain evidence="1">Duluth1</strain>
        <tissue evidence="1">Whole animal</tissue>
    </source>
</reference>
<proteinExistence type="predicted"/>
<comment type="caution">
    <text evidence="1">The sequence shown here is derived from an EMBL/GenBank/DDBJ whole genome shotgun (WGS) entry which is preliminary data.</text>
</comment>
<name>A0A9D4KYI7_DREPO</name>
<keyword evidence="2" id="KW-1185">Reference proteome</keyword>
<evidence type="ECO:0000313" key="2">
    <source>
        <dbReference type="Proteomes" id="UP000828390"/>
    </source>
</evidence>
<reference evidence="1" key="1">
    <citation type="journal article" date="2019" name="bioRxiv">
        <title>The Genome of the Zebra Mussel, Dreissena polymorpha: A Resource for Invasive Species Research.</title>
        <authorList>
            <person name="McCartney M.A."/>
            <person name="Auch B."/>
            <person name="Kono T."/>
            <person name="Mallez S."/>
            <person name="Zhang Y."/>
            <person name="Obille A."/>
            <person name="Becker A."/>
            <person name="Abrahante J.E."/>
            <person name="Garbe J."/>
            <person name="Badalamenti J.P."/>
            <person name="Herman A."/>
            <person name="Mangelson H."/>
            <person name="Liachko I."/>
            <person name="Sullivan S."/>
            <person name="Sone E.D."/>
            <person name="Koren S."/>
            <person name="Silverstein K.A.T."/>
            <person name="Beckman K.B."/>
            <person name="Gohl D.M."/>
        </authorList>
    </citation>
    <scope>NUCLEOTIDE SEQUENCE</scope>
    <source>
        <strain evidence="1">Duluth1</strain>
        <tissue evidence="1">Whole animal</tissue>
    </source>
</reference>